<name>A0A919V1F2_9ACTN</name>
<evidence type="ECO:0000313" key="2">
    <source>
        <dbReference type="EMBL" id="GII81041.1"/>
    </source>
</evidence>
<protein>
    <submittedName>
        <fullName evidence="2">Uncharacterized protein</fullName>
    </submittedName>
</protein>
<feature type="region of interest" description="Disordered" evidence="1">
    <location>
        <begin position="1"/>
        <end position="27"/>
    </location>
</feature>
<keyword evidence="3" id="KW-1185">Reference proteome</keyword>
<accession>A0A919V1F2</accession>
<proteinExistence type="predicted"/>
<evidence type="ECO:0000256" key="1">
    <source>
        <dbReference type="SAM" id="MobiDB-lite"/>
    </source>
</evidence>
<gene>
    <name evidence="2" type="ORF">Sru01_60230</name>
</gene>
<comment type="caution">
    <text evidence="2">The sequence shown here is derived from an EMBL/GenBank/DDBJ whole genome shotgun (WGS) entry which is preliminary data.</text>
</comment>
<evidence type="ECO:0000313" key="3">
    <source>
        <dbReference type="Proteomes" id="UP000655287"/>
    </source>
</evidence>
<sequence length="65" mass="7103">MVGDGALGRAEGRGQLAQGGGALAQQIHHPVPERMAECFELRGRAQEQGAIFVSHHLSVYEHRHF</sequence>
<dbReference type="Proteomes" id="UP000655287">
    <property type="component" value="Unassembled WGS sequence"/>
</dbReference>
<dbReference type="AlphaFoldDB" id="A0A919V1F2"/>
<organism evidence="2 3">
    <name type="scientific">Sphaerisporangium rufum</name>
    <dbReference type="NCBI Taxonomy" id="1381558"/>
    <lineage>
        <taxon>Bacteria</taxon>
        <taxon>Bacillati</taxon>
        <taxon>Actinomycetota</taxon>
        <taxon>Actinomycetes</taxon>
        <taxon>Streptosporangiales</taxon>
        <taxon>Streptosporangiaceae</taxon>
        <taxon>Sphaerisporangium</taxon>
    </lineage>
</organism>
<reference evidence="2" key="1">
    <citation type="submission" date="2021-01" db="EMBL/GenBank/DDBJ databases">
        <title>Whole genome shotgun sequence of Sphaerisporangium rufum NBRC 109079.</title>
        <authorList>
            <person name="Komaki H."/>
            <person name="Tamura T."/>
        </authorList>
    </citation>
    <scope>NUCLEOTIDE SEQUENCE</scope>
    <source>
        <strain evidence="2">NBRC 109079</strain>
    </source>
</reference>
<dbReference type="EMBL" id="BOOU01000087">
    <property type="protein sequence ID" value="GII81041.1"/>
    <property type="molecule type" value="Genomic_DNA"/>
</dbReference>